<name>A0A139WVR4_9CYAN</name>
<feature type="domain" description="Sulfatase-modifying factor enzyme-like" evidence="2">
    <location>
        <begin position="627"/>
        <end position="871"/>
    </location>
</feature>
<dbReference type="InterPro" id="IPR047738">
    <property type="entry name" value="SAV_2336-like_N"/>
</dbReference>
<dbReference type="AlphaFoldDB" id="A0A139WVR4"/>
<dbReference type="InterPro" id="IPR051043">
    <property type="entry name" value="Sulfatase_Mod_Factor_Kinase"/>
</dbReference>
<dbReference type="Gene3D" id="3.90.1580.10">
    <property type="entry name" value="paralog of FGE (formylglycine-generating enzyme)"/>
    <property type="match status" value="1"/>
</dbReference>
<comment type="caution">
    <text evidence="3">The sequence shown here is derived from an EMBL/GenBank/DDBJ whole genome shotgun (WGS) entry which is preliminary data.</text>
</comment>
<dbReference type="Pfam" id="PF03781">
    <property type="entry name" value="FGE-sulfatase"/>
    <property type="match status" value="1"/>
</dbReference>
<feature type="compositionally biased region" description="Polar residues" evidence="1">
    <location>
        <begin position="37"/>
        <end position="66"/>
    </location>
</feature>
<dbReference type="RefSeq" id="WP_017748256.1">
    <property type="nucleotide sequence ID" value="NZ_KQ976354.1"/>
</dbReference>
<dbReference type="Proteomes" id="UP000076925">
    <property type="component" value="Unassembled WGS sequence"/>
</dbReference>
<feature type="compositionally biased region" description="Low complexity" evidence="1">
    <location>
        <begin position="84"/>
        <end position="100"/>
    </location>
</feature>
<evidence type="ECO:0000313" key="3">
    <source>
        <dbReference type="EMBL" id="KYC36511.1"/>
    </source>
</evidence>
<feature type="region of interest" description="Disordered" evidence="1">
    <location>
        <begin position="37"/>
        <end position="100"/>
    </location>
</feature>
<dbReference type="SUPFAM" id="SSF56436">
    <property type="entry name" value="C-type lectin-like"/>
    <property type="match status" value="1"/>
</dbReference>
<dbReference type="PANTHER" id="PTHR23150">
    <property type="entry name" value="SULFATASE MODIFYING FACTOR 1, 2"/>
    <property type="match status" value="1"/>
</dbReference>
<dbReference type="InterPro" id="IPR005532">
    <property type="entry name" value="SUMF_dom"/>
</dbReference>
<keyword evidence="4" id="KW-1185">Reference proteome</keyword>
<evidence type="ECO:0000256" key="1">
    <source>
        <dbReference type="SAM" id="MobiDB-lite"/>
    </source>
</evidence>
<proteinExistence type="predicted"/>
<dbReference type="InterPro" id="IPR016187">
    <property type="entry name" value="CTDL_fold"/>
</dbReference>
<sequence>MIGSLIARLEKAGLELNAEEIADILWLANQMEQVTQKSSETKQALEGSSQPPTQIKSTSANTAQTSPPLPTPSIKEPTVPAYASDTLPESSSSDKSSPTLEGLPFKAPAVAALQNSLALGRSIRPLMRKVPSRTELVLDEEGTARQIAEYQVWSPVLQPARERWLELVLVVEETRTTVVWAQTIAEFQKLMEQHGAFRNVYTWSLQTKTDGTPQLFPKQQKIRKKQRSRSPKELLDATGRRLILLISDCISPLWWKGEIHKLLKLWGDRVPVAVLQLLPEQLWERTVLGLGTSVQLSALTPGVLNSQLIVSGLPIWQEEKPTVALQFPVVTLEPELLTEWARVVAGVGNIQTLGVLFEPNWTEFIPESPSPNSKQTSDPELLVKRFHATASPLARQLAGLMAAAPVSLPVIHLIQKELLPKSRQIHLAEVFMSGLLQLVQEHSQTQADRWQYKFVDGVRESLLGSVRITKIDEVLEVVSQYIASKTGLQIKSFAALLVPNPEWDTHTQEEIIPFAQVTKQVLRQLGEDYAALVEQLEQKSQVIPKFTEISDNLPKLLTFEFEVATISIEDETDNSLGINLQPFEFEVATIELKKTGLFRRKTELIVKRSRKQAWGFIEDLGDGVQLEMVAIPEGNFLMGSPKDELERRSSEGPQHKVTIKPFFLGKYPVTQAQWKAVVSLPQVNRELKPDPSYFKGDNRPVEKVSWYDCVEFCDRLSRYTNKTYRLPSEAEWEYACRAGTTTPFHFGETITSDLANYNANSTYGSGVKGVYREENKPVGSTPVGSFNVANAFGIYDMHGQVWEWCEDHWHENYHGAPTNAEAWINRLEDNENHLRILRGGSWYISPELCRSACRSSVNPKNNTDHISFRVVCVVLPITHSRH</sequence>
<organism evidence="3 4">
    <name type="scientific">Scytonema hofmannii PCC 7110</name>
    <dbReference type="NCBI Taxonomy" id="128403"/>
    <lineage>
        <taxon>Bacteria</taxon>
        <taxon>Bacillati</taxon>
        <taxon>Cyanobacteriota</taxon>
        <taxon>Cyanophyceae</taxon>
        <taxon>Nostocales</taxon>
        <taxon>Scytonemataceae</taxon>
        <taxon>Scytonema</taxon>
    </lineage>
</organism>
<evidence type="ECO:0000313" key="4">
    <source>
        <dbReference type="Proteomes" id="UP000076925"/>
    </source>
</evidence>
<dbReference type="PANTHER" id="PTHR23150:SF19">
    <property type="entry name" value="FORMYLGLYCINE-GENERATING ENZYME"/>
    <property type="match status" value="1"/>
</dbReference>
<accession>A0A139WVR4</accession>
<gene>
    <name evidence="3" type="ORF">WA1_43255</name>
</gene>
<protein>
    <recommendedName>
        <fullName evidence="2">Sulfatase-modifying factor enzyme-like domain-containing protein</fullName>
    </recommendedName>
</protein>
<dbReference type="STRING" id="128403.WA1_43255"/>
<dbReference type="GO" id="GO:0120147">
    <property type="term" value="F:formylglycine-generating oxidase activity"/>
    <property type="evidence" value="ECO:0007669"/>
    <property type="project" value="TreeGrafter"/>
</dbReference>
<dbReference type="NCBIfam" id="NF041121">
    <property type="entry name" value="SAV_2336_NTERM"/>
    <property type="match status" value="1"/>
</dbReference>
<dbReference type="InterPro" id="IPR042095">
    <property type="entry name" value="SUMF_sf"/>
</dbReference>
<evidence type="ECO:0000259" key="2">
    <source>
        <dbReference type="Pfam" id="PF03781"/>
    </source>
</evidence>
<reference evidence="3 4" key="1">
    <citation type="journal article" date="2013" name="Genome Biol. Evol.">
        <title>Genomes of Stigonematalean cyanobacteria (subsection V) and the evolution of oxygenic photosynthesis from prokaryotes to plastids.</title>
        <authorList>
            <person name="Dagan T."/>
            <person name="Roettger M."/>
            <person name="Stucken K."/>
            <person name="Landan G."/>
            <person name="Koch R."/>
            <person name="Major P."/>
            <person name="Gould S.B."/>
            <person name="Goremykin V.V."/>
            <person name="Rippka R."/>
            <person name="Tandeau de Marsac N."/>
            <person name="Gugger M."/>
            <person name="Lockhart P.J."/>
            <person name="Allen J.F."/>
            <person name="Brune I."/>
            <person name="Maus I."/>
            <person name="Puhler A."/>
            <person name="Martin W.F."/>
        </authorList>
    </citation>
    <scope>NUCLEOTIDE SEQUENCE [LARGE SCALE GENOMIC DNA]</scope>
    <source>
        <strain evidence="3 4">PCC 7110</strain>
    </source>
</reference>
<dbReference type="EMBL" id="ANNX02000047">
    <property type="protein sequence ID" value="KYC36511.1"/>
    <property type="molecule type" value="Genomic_DNA"/>
</dbReference>